<dbReference type="OrthoDB" id="1891864at2"/>
<dbReference type="InterPro" id="IPR004761">
    <property type="entry name" value="Spore_GerAB"/>
</dbReference>
<dbReference type="KEGG" id="hmn:HM131_18985"/>
<keyword evidence="10" id="KW-1185">Reference proteome</keyword>
<proteinExistence type="inferred from homology"/>
<keyword evidence="3" id="KW-0813">Transport</keyword>
<evidence type="ECO:0000256" key="1">
    <source>
        <dbReference type="ARBA" id="ARBA00004141"/>
    </source>
</evidence>
<feature type="transmembrane region" description="Helical" evidence="8">
    <location>
        <begin position="7"/>
        <end position="30"/>
    </location>
</feature>
<reference evidence="9 10" key="1">
    <citation type="submission" date="2017-04" db="EMBL/GenBank/DDBJ databases">
        <title>The whole genome sequencing and assembly of Halobacillus mangrovi strain.</title>
        <authorList>
            <person name="Lee S.-J."/>
            <person name="Park M.-K."/>
            <person name="Kim J.-Y."/>
            <person name="Lee Y.-J."/>
            <person name="Yi H."/>
            <person name="Bahn Y.-S."/>
            <person name="Kim J.F."/>
            <person name="Lee D.-W."/>
        </authorList>
    </citation>
    <scope>NUCLEOTIDE SEQUENCE [LARGE SCALE GENOMIC DNA]</scope>
    <source>
        <strain evidence="9 10">KTB 131</strain>
    </source>
</reference>
<feature type="transmembrane region" description="Helical" evidence="8">
    <location>
        <begin position="334"/>
        <end position="357"/>
    </location>
</feature>
<keyword evidence="7 8" id="KW-0472">Membrane</keyword>
<feature type="transmembrane region" description="Helical" evidence="8">
    <location>
        <begin position="114"/>
        <end position="131"/>
    </location>
</feature>
<keyword evidence="5 8" id="KW-0812">Transmembrane</keyword>
<dbReference type="AlphaFoldDB" id="A0A1W5ZZW1"/>
<feature type="transmembrane region" description="Helical" evidence="8">
    <location>
        <begin position="185"/>
        <end position="207"/>
    </location>
</feature>
<dbReference type="NCBIfam" id="TIGR00912">
    <property type="entry name" value="2A0309"/>
    <property type="match status" value="1"/>
</dbReference>
<organism evidence="9 10">
    <name type="scientific">Halobacillus mangrovi</name>
    <dbReference type="NCBI Taxonomy" id="402384"/>
    <lineage>
        <taxon>Bacteria</taxon>
        <taxon>Bacillati</taxon>
        <taxon>Bacillota</taxon>
        <taxon>Bacilli</taxon>
        <taxon>Bacillales</taxon>
        <taxon>Bacillaceae</taxon>
        <taxon>Halobacillus</taxon>
    </lineage>
</organism>
<dbReference type="STRING" id="402384.HM131_18985"/>
<dbReference type="PANTHER" id="PTHR34975:SF2">
    <property type="entry name" value="SPORE GERMINATION PROTEIN A2"/>
    <property type="match status" value="1"/>
</dbReference>
<dbReference type="PANTHER" id="PTHR34975">
    <property type="entry name" value="SPORE GERMINATION PROTEIN A2"/>
    <property type="match status" value="1"/>
</dbReference>
<dbReference type="Proteomes" id="UP000192527">
    <property type="component" value="Chromosome"/>
</dbReference>
<evidence type="ECO:0000256" key="7">
    <source>
        <dbReference type="ARBA" id="ARBA00023136"/>
    </source>
</evidence>
<accession>A0A1W5ZZW1</accession>
<feature type="transmembrane region" description="Helical" evidence="8">
    <location>
        <begin position="36"/>
        <end position="57"/>
    </location>
</feature>
<evidence type="ECO:0000256" key="4">
    <source>
        <dbReference type="ARBA" id="ARBA00022544"/>
    </source>
</evidence>
<feature type="transmembrane region" description="Helical" evidence="8">
    <location>
        <begin position="77"/>
        <end position="94"/>
    </location>
</feature>
<dbReference type="EMBL" id="CP020772">
    <property type="protein sequence ID" value="ARI78794.1"/>
    <property type="molecule type" value="Genomic_DNA"/>
</dbReference>
<dbReference type="GO" id="GO:0009847">
    <property type="term" value="P:spore germination"/>
    <property type="evidence" value="ECO:0007669"/>
    <property type="project" value="InterPro"/>
</dbReference>
<comment type="similarity">
    <text evidence="2">Belongs to the amino acid-polyamine-organocation (APC) superfamily. Spore germination protein (SGP) (TC 2.A.3.9) family.</text>
</comment>
<feature type="transmembrane region" description="Helical" evidence="8">
    <location>
        <begin position="143"/>
        <end position="165"/>
    </location>
</feature>
<gene>
    <name evidence="9" type="ORF">HM131_18985</name>
</gene>
<feature type="transmembrane region" description="Helical" evidence="8">
    <location>
        <begin position="269"/>
        <end position="294"/>
    </location>
</feature>
<dbReference type="Pfam" id="PF03845">
    <property type="entry name" value="Spore_permease"/>
    <property type="match status" value="1"/>
</dbReference>
<evidence type="ECO:0000256" key="8">
    <source>
        <dbReference type="SAM" id="Phobius"/>
    </source>
</evidence>
<evidence type="ECO:0000313" key="10">
    <source>
        <dbReference type="Proteomes" id="UP000192527"/>
    </source>
</evidence>
<feature type="transmembrane region" description="Helical" evidence="8">
    <location>
        <begin position="219"/>
        <end position="241"/>
    </location>
</feature>
<sequence>MVKEKISLLQFFVLINLFVFGTNLVVGSGLDAKKDAWIAIFIGIFGGVLLFLIYYYLYTRYPDLSLIGYSQKLLGNYIGGFIGLLYIPFLIYGASRDLRDVGGLLGASVLDQTPILFISGLMIFSIAYILYKGMEVLARTAEVFWGGVIILGFFGTLFFYLSGLVDIKQVLPVFEFGWKPIIKTVYTNTIMFPFGEMVAFTFLLPYIKNRKNILKTGVAGILLSGILISYSTFINLAVLGVDVVTRSQFPLLSAIQGVEILDFIEHLDVMAVLVLIIGAFFKIAVFYYAAIVAMSDLFKVDKKEKLIIPTAIVILYTSIIIADNFPAHLDEGTFALKTIFPLFAVGFPILYCLIAFIKEKVSKHKQGRTSENNSI</sequence>
<evidence type="ECO:0000313" key="9">
    <source>
        <dbReference type="EMBL" id="ARI78794.1"/>
    </source>
</evidence>
<name>A0A1W5ZZW1_9BACI</name>
<keyword evidence="6 8" id="KW-1133">Transmembrane helix</keyword>
<dbReference type="GO" id="GO:0016020">
    <property type="term" value="C:membrane"/>
    <property type="evidence" value="ECO:0007669"/>
    <property type="project" value="UniProtKB-SubCell"/>
</dbReference>
<evidence type="ECO:0000256" key="5">
    <source>
        <dbReference type="ARBA" id="ARBA00022692"/>
    </source>
</evidence>
<evidence type="ECO:0000256" key="2">
    <source>
        <dbReference type="ARBA" id="ARBA00007998"/>
    </source>
</evidence>
<dbReference type="RefSeq" id="WP_085031253.1">
    <property type="nucleotide sequence ID" value="NZ_CP020772.1"/>
</dbReference>
<comment type="subcellular location">
    <subcellularLocation>
        <location evidence="1">Membrane</location>
        <topology evidence="1">Multi-pass membrane protein</topology>
    </subcellularLocation>
</comment>
<evidence type="ECO:0000256" key="3">
    <source>
        <dbReference type="ARBA" id="ARBA00022448"/>
    </source>
</evidence>
<protein>
    <submittedName>
        <fullName evidence="9">Uncharacterized protein</fullName>
    </submittedName>
</protein>
<keyword evidence="4" id="KW-0309">Germination</keyword>
<feature type="transmembrane region" description="Helical" evidence="8">
    <location>
        <begin position="306"/>
        <end position="322"/>
    </location>
</feature>
<evidence type="ECO:0000256" key="6">
    <source>
        <dbReference type="ARBA" id="ARBA00022989"/>
    </source>
</evidence>